<gene>
    <name evidence="1" type="ORF">OKIOD_LOCUS13731</name>
</gene>
<dbReference type="Proteomes" id="UP001158576">
    <property type="component" value="Chromosome 2"/>
</dbReference>
<dbReference type="SUPFAM" id="SSF48619">
    <property type="entry name" value="Phospholipase A2, PLA2"/>
    <property type="match status" value="1"/>
</dbReference>
<accession>A0ABN7T5I4</accession>
<evidence type="ECO:0000313" key="2">
    <source>
        <dbReference type="Proteomes" id="UP001158576"/>
    </source>
</evidence>
<dbReference type="EMBL" id="OU015567">
    <property type="protein sequence ID" value="CAG5110580.1"/>
    <property type="molecule type" value="Genomic_DNA"/>
</dbReference>
<dbReference type="InterPro" id="IPR036444">
    <property type="entry name" value="PLipase_A2_dom_sf"/>
</dbReference>
<name>A0ABN7T5I4_OIKDI</name>
<sequence length="233" mass="26287">MKATFLIFSLAEGLKLNGGADIRVRSNTRTTRQMESLAADMFNKQLGSSSFTADSWTDAFMEYGCYCNKLVQGGGHLPGVDASDINYDKHESLCMDLYACYKCINIDYDHNGTYAATVMEYTAEVTADGEYTCLDPENDSDNHLDNCPLDVCRCDKMFAEKILENYRRCKNGETEFCLKDQFQHANGFSGDQCEDVGEKKEKHDSCCGRYPNRKPMTTMKECCDNRIVDYGTC</sequence>
<organism evidence="1 2">
    <name type="scientific">Oikopleura dioica</name>
    <name type="common">Tunicate</name>
    <dbReference type="NCBI Taxonomy" id="34765"/>
    <lineage>
        <taxon>Eukaryota</taxon>
        <taxon>Metazoa</taxon>
        <taxon>Chordata</taxon>
        <taxon>Tunicata</taxon>
        <taxon>Appendicularia</taxon>
        <taxon>Copelata</taxon>
        <taxon>Oikopleuridae</taxon>
        <taxon>Oikopleura</taxon>
    </lineage>
</organism>
<keyword evidence="2" id="KW-1185">Reference proteome</keyword>
<reference evidence="1 2" key="1">
    <citation type="submission" date="2021-04" db="EMBL/GenBank/DDBJ databases">
        <authorList>
            <person name="Bliznina A."/>
        </authorList>
    </citation>
    <scope>NUCLEOTIDE SEQUENCE [LARGE SCALE GENOMIC DNA]</scope>
</reference>
<proteinExistence type="predicted"/>
<protein>
    <submittedName>
        <fullName evidence="1">Oidioi.mRNA.OKI2018_I69.chr2.g4966.t1.cds</fullName>
    </submittedName>
</protein>
<dbReference type="Gene3D" id="1.20.90.10">
    <property type="entry name" value="Phospholipase A2 domain"/>
    <property type="match status" value="1"/>
</dbReference>
<evidence type="ECO:0000313" key="1">
    <source>
        <dbReference type="EMBL" id="CAG5110580.1"/>
    </source>
</evidence>